<dbReference type="SUPFAM" id="SSF54768">
    <property type="entry name" value="dsRNA-binding domain-like"/>
    <property type="match status" value="1"/>
</dbReference>
<evidence type="ECO:0000256" key="2">
    <source>
        <dbReference type="SAM" id="MobiDB-lite"/>
    </source>
</evidence>
<dbReference type="Pfam" id="PF00035">
    <property type="entry name" value="dsrm"/>
    <property type="match status" value="1"/>
</dbReference>
<feature type="chain" id="PRO_5018737386" description="DRBM domain-containing protein" evidence="3">
    <location>
        <begin position="21"/>
        <end position="439"/>
    </location>
</feature>
<evidence type="ECO:0000313" key="5">
    <source>
        <dbReference type="EMBL" id="RHY31249.1"/>
    </source>
</evidence>
<dbReference type="InterPro" id="IPR040375">
    <property type="entry name" value="DGCR8"/>
</dbReference>
<dbReference type="GO" id="GO:0031053">
    <property type="term" value="P:primary miRNA processing"/>
    <property type="evidence" value="ECO:0007669"/>
    <property type="project" value="InterPro"/>
</dbReference>
<evidence type="ECO:0000256" key="3">
    <source>
        <dbReference type="SAM" id="SignalP"/>
    </source>
</evidence>
<feature type="compositionally biased region" description="Acidic residues" evidence="2">
    <location>
        <begin position="408"/>
        <end position="419"/>
    </location>
</feature>
<dbReference type="PANTHER" id="PTHR13482:SF3">
    <property type="entry name" value="MICROPROCESSOR COMPLEX SUBUNIT DGCR8"/>
    <property type="match status" value="1"/>
</dbReference>
<dbReference type="GO" id="GO:0042802">
    <property type="term" value="F:identical protein binding"/>
    <property type="evidence" value="ECO:0007669"/>
    <property type="project" value="InterPro"/>
</dbReference>
<dbReference type="GO" id="GO:0003725">
    <property type="term" value="F:double-stranded RNA binding"/>
    <property type="evidence" value="ECO:0007669"/>
    <property type="project" value="TreeGrafter"/>
</dbReference>
<sequence>MVTLVLHVVMWWCRLPGYWAGLKEEGLVRDVTSTPPSRSNTDWTKSTLAATTMEDFELMAIHDPGVLQGCMDLSFKTPAQLLMEFQSKNKGIAVNYTTVTLAGEGKGDRSAFKVTASVGPTAAEGIAGNKKVAKQLAAQALLAQLNPRVATYCDLIRLHENNVKLHADGVNRAKLQKLATKYGGGTMSTSSTSGGSPGLATAQPALLPSPTSSLAVAPGIVPEPSASTSNHGRRYGKGQVPNSYRVGWDPGHPRRGQRIDNNLYHGYGGHAAPVESNGMASSLFSLMSAVKDSVESLPKHGVIVRRAAVPGTVDAGVFWSHYLYKASLLAAQEQRGALLLEKDSALDDAEEKKGEAATCAGTNASTEVSERPQTPDEGWVDVPTKTEAGTAASLEAKIVAVAIDDEDVVDWGDDDDDDAPAAAPEGKMAPATDEWGQWE</sequence>
<dbReference type="Proteomes" id="UP000285060">
    <property type="component" value="Unassembled WGS sequence"/>
</dbReference>
<evidence type="ECO:0000259" key="4">
    <source>
        <dbReference type="PROSITE" id="PS50137"/>
    </source>
</evidence>
<keyword evidence="6" id="KW-1185">Reference proteome</keyword>
<dbReference type="CDD" id="cd00048">
    <property type="entry name" value="DSRM_SF"/>
    <property type="match status" value="1"/>
</dbReference>
<dbReference type="EMBL" id="QUSY01000230">
    <property type="protein sequence ID" value="RHY31249.1"/>
    <property type="molecule type" value="Genomic_DNA"/>
</dbReference>
<dbReference type="GO" id="GO:0070877">
    <property type="term" value="C:microprocessor complex"/>
    <property type="evidence" value="ECO:0007669"/>
    <property type="project" value="InterPro"/>
</dbReference>
<feature type="region of interest" description="Disordered" evidence="2">
    <location>
        <begin position="184"/>
        <end position="257"/>
    </location>
</feature>
<evidence type="ECO:0000256" key="1">
    <source>
        <dbReference type="PROSITE-ProRule" id="PRU00266"/>
    </source>
</evidence>
<dbReference type="GO" id="GO:0020037">
    <property type="term" value="F:heme binding"/>
    <property type="evidence" value="ECO:0007669"/>
    <property type="project" value="InterPro"/>
</dbReference>
<dbReference type="VEuPathDB" id="FungiDB:H310_11007"/>
<feature type="region of interest" description="Disordered" evidence="2">
    <location>
        <begin position="408"/>
        <end position="439"/>
    </location>
</feature>
<feature type="signal peptide" evidence="3">
    <location>
        <begin position="1"/>
        <end position="20"/>
    </location>
</feature>
<keyword evidence="1" id="KW-0694">RNA-binding</keyword>
<dbReference type="PROSITE" id="PS50137">
    <property type="entry name" value="DS_RBD"/>
    <property type="match status" value="1"/>
</dbReference>
<dbReference type="Gene3D" id="3.30.160.20">
    <property type="match status" value="1"/>
</dbReference>
<reference evidence="5 6" key="1">
    <citation type="submission" date="2018-08" db="EMBL/GenBank/DDBJ databases">
        <title>Aphanomyces genome sequencing and annotation.</title>
        <authorList>
            <person name="Minardi D."/>
            <person name="Oidtmann B."/>
            <person name="Van Der Giezen M."/>
            <person name="Studholme D.J."/>
        </authorList>
    </citation>
    <scope>NUCLEOTIDE SEQUENCE [LARGE SCALE GENOMIC DNA]</scope>
    <source>
        <strain evidence="5 6">NJM0002</strain>
    </source>
</reference>
<accession>A0A3R6VZ92</accession>
<proteinExistence type="predicted"/>
<dbReference type="PANTHER" id="PTHR13482">
    <property type="entry name" value="MICRORNA PROCESSOR COMPLEX SUBUNIT DGCR8"/>
    <property type="match status" value="1"/>
</dbReference>
<organism evidence="5 6">
    <name type="scientific">Aphanomyces invadans</name>
    <dbReference type="NCBI Taxonomy" id="157072"/>
    <lineage>
        <taxon>Eukaryota</taxon>
        <taxon>Sar</taxon>
        <taxon>Stramenopiles</taxon>
        <taxon>Oomycota</taxon>
        <taxon>Saprolegniomycetes</taxon>
        <taxon>Saprolegniales</taxon>
        <taxon>Verrucalvaceae</taxon>
        <taxon>Aphanomyces</taxon>
    </lineage>
</organism>
<dbReference type="AlphaFoldDB" id="A0A3R6VZ92"/>
<feature type="region of interest" description="Disordered" evidence="2">
    <location>
        <begin position="351"/>
        <end position="382"/>
    </location>
</feature>
<name>A0A3R6VZ92_9STRA</name>
<dbReference type="GO" id="GO:0070878">
    <property type="term" value="F:primary miRNA binding"/>
    <property type="evidence" value="ECO:0007669"/>
    <property type="project" value="TreeGrafter"/>
</dbReference>
<keyword evidence="3" id="KW-0732">Signal</keyword>
<feature type="domain" description="DRBM" evidence="4">
    <location>
        <begin position="77"/>
        <end position="147"/>
    </location>
</feature>
<comment type="caution">
    <text evidence="5">The sequence shown here is derived from an EMBL/GenBank/DDBJ whole genome shotgun (WGS) entry which is preliminary data.</text>
</comment>
<gene>
    <name evidence="5" type="ORF">DYB32_003650</name>
</gene>
<dbReference type="InterPro" id="IPR014720">
    <property type="entry name" value="dsRBD_dom"/>
</dbReference>
<dbReference type="SMART" id="SM00358">
    <property type="entry name" value="DSRM"/>
    <property type="match status" value="1"/>
</dbReference>
<protein>
    <recommendedName>
        <fullName evidence="4">DRBM domain-containing protein</fullName>
    </recommendedName>
</protein>
<evidence type="ECO:0000313" key="6">
    <source>
        <dbReference type="Proteomes" id="UP000285060"/>
    </source>
</evidence>